<dbReference type="Proteomes" id="UP000198510">
    <property type="component" value="Unassembled WGS sequence"/>
</dbReference>
<dbReference type="SUPFAM" id="SSF47240">
    <property type="entry name" value="Ferritin-like"/>
    <property type="match status" value="1"/>
</dbReference>
<dbReference type="Pfam" id="PF06175">
    <property type="entry name" value="MiaE"/>
    <property type="match status" value="1"/>
</dbReference>
<name>A0A1G9KAY8_9BACT</name>
<dbReference type="PANTHER" id="PTHR42637">
    <property type="entry name" value="TRNA-(MS[2]IO[6]A)-HYDROXYLASE"/>
    <property type="match status" value="1"/>
</dbReference>
<dbReference type="CDD" id="cd07910">
    <property type="entry name" value="MiaE"/>
    <property type="match status" value="1"/>
</dbReference>
<reference evidence="1 2" key="1">
    <citation type="submission" date="2016-10" db="EMBL/GenBank/DDBJ databases">
        <authorList>
            <person name="de Groot N.N."/>
        </authorList>
    </citation>
    <scope>NUCLEOTIDE SEQUENCE [LARGE SCALE GENOMIC DNA]</scope>
    <source>
        <strain evidence="1 2">DSM 25186</strain>
    </source>
</reference>
<evidence type="ECO:0000313" key="2">
    <source>
        <dbReference type="Proteomes" id="UP000198510"/>
    </source>
</evidence>
<gene>
    <name evidence="1" type="ORF">SAMN05421823_106103</name>
</gene>
<keyword evidence="2" id="KW-1185">Reference proteome</keyword>
<sequence>MLGLKLPTDPRWVDVASKNLEEILVDHAYCEQKAASSGISLIVQYPDREKLVAVLTDVVTEEWNHFERVLAQLRERGMKLGRQRKDEYVVALSQHVRKGGHPDEQFLDKLLMCALIEARSCERFRILSKEIDDEGLREFYHELMISEAGHYVTFVDLAKEYLPHEMVKSRLDEMLQIEAEIIHSLEVRGDRMH</sequence>
<proteinExistence type="predicted"/>
<dbReference type="Gene3D" id="1.20.1260.10">
    <property type="match status" value="1"/>
</dbReference>
<dbReference type="GO" id="GO:0006400">
    <property type="term" value="P:tRNA modification"/>
    <property type="evidence" value="ECO:0007669"/>
    <property type="project" value="InterPro"/>
</dbReference>
<accession>A0A1G9KAY8</accession>
<dbReference type="AlphaFoldDB" id="A0A1G9KAY8"/>
<dbReference type="PIRSF" id="PIRSF020736">
    <property type="entry name" value="MiaE"/>
    <property type="match status" value="1"/>
</dbReference>
<dbReference type="OrthoDB" id="9802518at2"/>
<dbReference type="STRING" id="1075417.SAMN05421823_106103"/>
<organism evidence="1 2">
    <name type="scientific">Catalinimonas alkaloidigena</name>
    <dbReference type="NCBI Taxonomy" id="1075417"/>
    <lineage>
        <taxon>Bacteria</taxon>
        <taxon>Pseudomonadati</taxon>
        <taxon>Bacteroidota</taxon>
        <taxon>Cytophagia</taxon>
        <taxon>Cytophagales</taxon>
        <taxon>Catalimonadaceae</taxon>
        <taxon>Catalinimonas</taxon>
    </lineage>
</organism>
<dbReference type="InterPro" id="IPR012347">
    <property type="entry name" value="Ferritin-like"/>
</dbReference>
<dbReference type="GO" id="GO:0045301">
    <property type="term" value="F:tRNA 2-(methylsulfanyl)-N(6)-isopentenyladenosine(37) hydroxylase activity"/>
    <property type="evidence" value="ECO:0007669"/>
    <property type="project" value="InterPro"/>
</dbReference>
<dbReference type="InterPro" id="IPR009078">
    <property type="entry name" value="Ferritin-like_SF"/>
</dbReference>
<dbReference type="EMBL" id="FNFO01000006">
    <property type="protein sequence ID" value="SDL46736.1"/>
    <property type="molecule type" value="Genomic_DNA"/>
</dbReference>
<protein>
    <submittedName>
        <fullName evidence="1">tRNA-(Ms[2]io[6]A)-hydroxylase</fullName>
    </submittedName>
</protein>
<evidence type="ECO:0000313" key="1">
    <source>
        <dbReference type="EMBL" id="SDL46736.1"/>
    </source>
</evidence>
<dbReference type="InterPro" id="IPR010386">
    <property type="entry name" value="tRNA-Hydrxlase_MiaE"/>
</dbReference>
<dbReference type="PANTHER" id="PTHR42637:SF1">
    <property type="entry name" value="TRNA 2-(METHYLSULFANYL)-N(6)-ISOPENTENYLADENOSINE(37) HYDROXYLASE"/>
    <property type="match status" value="1"/>
</dbReference>
<dbReference type="RefSeq" id="WP_089683779.1">
    <property type="nucleotide sequence ID" value="NZ_FNFO01000006.1"/>
</dbReference>